<keyword evidence="3" id="KW-1185">Reference proteome</keyword>
<feature type="compositionally biased region" description="Basic and acidic residues" evidence="1">
    <location>
        <begin position="104"/>
        <end position="114"/>
    </location>
</feature>
<dbReference type="Gene3D" id="3.40.50.720">
    <property type="entry name" value="NAD(P)-binding Rossmann-like Domain"/>
    <property type="match status" value="1"/>
</dbReference>
<dbReference type="EMBL" id="KV417827">
    <property type="protein sequence ID" value="KZP05632.1"/>
    <property type="molecule type" value="Genomic_DNA"/>
</dbReference>
<dbReference type="AlphaFoldDB" id="A0A167W2V3"/>
<dbReference type="Proteomes" id="UP000076532">
    <property type="component" value="Unassembled WGS sequence"/>
</dbReference>
<evidence type="ECO:0000313" key="2">
    <source>
        <dbReference type="EMBL" id="KZP05632.1"/>
    </source>
</evidence>
<feature type="compositionally biased region" description="Polar residues" evidence="1">
    <location>
        <begin position="91"/>
        <end position="103"/>
    </location>
</feature>
<evidence type="ECO:0000313" key="3">
    <source>
        <dbReference type="Proteomes" id="UP000076532"/>
    </source>
</evidence>
<gene>
    <name evidence="2" type="ORF">FIBSPDRAFT_903376</name>
</gene>
<sequence length="297" mass="33066">MPVRPHQYQPWDFMADWVKTWFDQELPLYRPTTVSWSQAVKLSKGTGPGRPPPMIIQRCPKKGRPQDLRSSGKPAARIALCNSDSSISAVRCTRQQGTAQTRSPSRESGHRDPNFRLAKGYESAITVNAISPSLLFFLCLPKLKRAAQKHNIRPTATIVPSETHTFCPNPPKADAADGKILDALSDPHRANMATRYPTSKRLEIIYVRAFAGCIRRTNTACPAFCHSQLAREAGWGLYIMKLLLARGTDVGSHDLVYVTQYAGDGFMTTLSTRQAAKRFWDELVEALEKISPGVTQN</sequence>
<dbReference type="STRING" id="436010.A0A167W2V3"/>
<protein>
    <submittedName>
        <fullName evidence="2">Uncharacterized protein</fullName>
    </submittedName>
</protein>
<evidence type="ECO:0000256" key="1">
    <source>
        <dbReference type="SAM" id="MobiDB-lite"/>
    </source>
</evidence>
<reference evidence="2 3" key="1">
    <citation type="journal article" date="2016" name="Mol. Biol. Evol.">
        <title>Comparative Genomics of Early-Diverging Mushroom-Forming Fungi Provides Insights into the Origins of Lignocellulose Decay Capabilities.</title>
        <authorList>
            <person name="Nagy L.G."/>
            <person name="Riley R."/>
            <person name="Tritt A."/>
            <person name="Adam C."/>
            <person name="Daum C."/>
            <person name="Floudas D."/>
            <person name="Sun H."/>
            <person name="Yadav J.S."/>
            <person name="Pangilinan J."/>
            <person name="Larsson K.H."/>
            <person name="Matsuura K."/>
            <person name="Barry K."/>
            <person name="Labutti K."/>
            <person name="Kuo R."/>
            <person name="Ohm R.A."/>
            <person name="Bhattacharya S.S."/>
            <person name="Shirouzu T."/>
            <person name="Yoshinaga Y."/>
            <person name="Martin F.M."/>
            <person name="Grigoriev I.V."/>
            <person name="Hibbett D.S."/>
        </authorList>
    </citation>
    <scope>NUCLEOTIDE SEQUENCE [LARGE SCALE GENOMIC DNA]</scope>
    <source>
        <strain evidence="2 3">CBS 109695</strain>
    </source>
</reference>
<proteinExistence type="predicted"/>
<dbReference type="OrthoDB" id="542013at2759"/>
<organism evidence="2 3">
    <name type="scientific">Athelia psychrophila</name>
    <dbReference type="NCBI Taxonomy" id="1759441"/>
    <lineage>
        <taxon>Eukaryota</taxon>
        <taxon>Fungi</taxon>
        <taxon>Dikarya</taxon>
        <taxon>Basidiomycota</taxon>
        <taxon>Agaricomycotina</taxon>
        <taxon>Agaricomycetes</taxon>
        <taxon>Agaricomycetidae</taxon>
        <taxon>Atheliales</taxon>
        <taxon>Atheliaceae</taxon>
        <taxon>Athelia</taxon>
    </lineage>
</organism>
<name>A0A167W2V3_9AGAM</name>
<accession>A0A167W2V3</accession>
<feature type="region of interest" description="Disordered" evidence="1">
    <location>
        <begin position="91"/>
        <end position="114"/>
    </location>
</feature>